<evidence type="ECO:0000313" key="1">
    <source>
        <dbReference type="EMBL" id="OGY40969.1"/>
    </source>
</evidence>
<reference evidence="1 2" key="1">
    <citation type="journal article" date="2016" name="Nat. Commun.">
        <title>Thousands of microbial genomes shed light on interconnected biogeochemical processes in an aquifer system.</title>
        <authorList>
            <person name="Anantharaman K."/>
            <person name="Brown C.T."/>
            <person name="Hug L.A."/>
            <person name="Sharon I."/>
            <person name="Castelle C.J."/>
            <person name="Probst A.J."/>
            <person name="Thomas B.C."/>
            <person name="Singh A."/>
            <person name="Wilkins M.J."/>
            <person name="Karaoz U."/>
            <person name="Brodie E.L."/>
            <person name="Williams K.H."/>
            <person name="Hubbard S.S."/>
            <person name="Banfield J.F."/>
        </authorList>
    </citation>
    <scope>NUCLEOTIDE SEQUENCE [LARGE SCALE GENOMIC DNA]</scope>
</reference>
<dbReference type="Proteomes" id="UP000178570">
    <property type="component" value="Unassembled WGS sequence"/>
</dbReference>
<dbReference type="AlphaFoldDB" id="A0A1G1XLQ7"/>
<proteinExistence type="predicted"/>
<gene>
    <name evidence="1" type="ORF">A2570_00555</name>
</gene>
<sequence>MCYNIIIEPKQFKLVTRPAATPTSSVGAKFSSRKEDEMDKLHQLLGVGEISMPNIGEKVFLDVGTSSRIPELCASLDVAIAHLKNDAIVNLGWQEAGVRFSSHSRFILATLNEEWLEAMVSESLRGSKHYSSALQRRFDGRALRLGHGDGICHCDICEHNAKVVAHLKS</sequence>
<name>A0A1G1XLQ7_9BACT</name>
<protein>
    <submittedName>
        <fullName evidence="1">Uncharacterized protein</fullName>
    </submittedName>
</protein>
<comment type="caution">
    <text evidence="1">The sequence shown here is derived from an EMBL/GenBank/DDBJ whole genome shotgun (WGS) entry which is preliminary data.</text>
</comment>
<evidence type="ECO:0000313" key="2">
    <source>
        <dbReference type="Proteomes" id="UP000178570"/>
    </source>
</evidence>
<organism evidence="1 2">
    <name type="scientific">Candidatus Brennerbacteria bacterium RIFOXYD1_FULL_41_16</name>
    <dbReference type="NCBI Taxonomy" id="1797529"/>
    <lineage>
        <taxon>Bacteria</taxon>
        <taxon>Candidatus Brenneribacteriota</taxon>
    </lineage>
</organism>
<dbReference type="EMBL" id="MHHY01000003">
    <property type="protein sequence ID" value="OGY40969.1"/>
    <property type="molecule type" value="Genomic_DNA"/>
</dbReference>
<accession>A0A1G1XLQ7</accession>